<evidence type="ECO:0000259" key="2">
    <source>
        <dbReference type="Pfam" id="PF13837"/>
    </source>
</evidence>
<dbReference type="InterPro" id="IPR044822">
    <property type="entry name" value="Myb_DNA-bind_4"/>
</dbReference>
<reference evidence="4" key="1">
    <citation type="journal article" date="2010" name="Nature">
        <title>The Amphimedon queenslandica genome and the evolution of animal complexity.</title>
        <authorList>
            <person name="Srivastava M."/>
            <person name="Simakov O."/>
            <person name="Chapman J."/>
            <person name="Fahey B."/>
            <person name="Gauthier M.E."/>
            <person name="Mitros T."/>
            <person name="Richards G.S."/>
            <person name="Conaco C."/>
            <person name="Dacre M."/>
            <person name="Hellsten U."/>
            <person name="Larroux C."/>
            <person name="Putnam N.H."/>
            <person name="Stanke M."/>
            <person name="Adamska M."/>
            <person name="Darling A."/>
            <person name="Degnan S.M."/>
            <person name="Oakley T.H."/>
            <person name="Plachetzki D.C."/>
            <person name="Zhai Y."/>
            <person name="Adamski M."/>
            <person name="Calcino A."/>
            <person name="Cummins S.F."/>
            <person name="Goodstein D.M."/>
            <person name="Harris C."/>
            <person name="Jackson D.J."/>
            <person name="Leys S.P."/>
            <person name="Shu S."/>
            <person name="Woodcroft B.J."/>
            <person name="Vervoort M."/>
            <person name="Kosik K.S."/>
            <person name="Manning G."/>
            <person name="Degnan B.M."/>
            <person name="Rokhsar D.S."/>
        </authorList>
    </citation>
    <scope>NUCLEOTIDE SEQUENCE [LARGE SCALE GENOMIC DNA]</scope>
</reference>
<dbReference type="PANTHER" id="PTHR47595:SF1">
    <property type="entry name" value="MYB_SANT-LIKE DNA-BINDING DOMAIN-CONTAINING PROTEIN"/>
    <property type="match status" value="1"/>
</dbReference>
<evidence type="ECO:0000313" key="3">
    <source>
        <dbReference type="EnsemblMetazoa" id="XP_019856763.1"/>
    </source>
</evidence>
<dbReference type="Pfam" id="PF13837">
    <property type="entry name" value="Myb_DNA-bind_4"/>
    <property type="match status" value="1"/>
</dbReference>
<dbReference type="Proteomes" id="UP000007879">
    <property type="component" value="Unassembled WGS sequence"/>
</dbReference>
<feature type="domain" description="Myb/SANT-like DNA-binding" evidence="2">
    <location>
        <begin position="23"/>
        <end position="113"/>
    </location>
</feature>
<feature type="region of interest" description="Disordered" evidence="1">
    <location>
        <begin position="264"/>
        <end position="287"/>
    </location>
</feature>
<sequence>MIMCGYYNHRTKANICMQKMTSYWSAEETKCLVESWKNTMVQHNINEIPIVRNSFLYMEIADKMASNNYSNKDWKQCRTKIKGLVAKYRKMKDGNRVSGTDRKDCPFYDCFDSILGTRAATEPPVLIDSSESAIVINTEDDVDTDDEGTVQNSCIAGGTVEYSPELLSVPGENIEPGNAVVAAQPEGASVVTEMHAPKKGHTRKRQGSGKADMAEMLMLIEKKADAREEKLIKMYDEMKEKRREKEREHELNITKVFMSMMERMAPPQHQPYQSYDYSQPYYPPHPQ</sequence>
<dbReference type="PANTHER" id="PTHR47595">
    <property type="entry name" value="HEAT SHOCK 70 KDA PROTEIN 14"/>
    <property type="match status" value="1"/>
</dbReference>
<protein>
    <recommendedName>
        <fullName evidence="2">Myb/SANT-like DNA-binding domain-containing protein</fullName>
    </recommendedName>
</protein>
<feature type="compositionally biased region" description="Low complexity" evidence="1">
    <location>
        <begin position="266"/>
        <end position="280"/>
    </location>
</feature>
<evidence type="ECO:0000256" key="1">
    <source>
        <dbReference type="SAM" id="MobiDB-lite"/>
    </source>
</evidence>
<organism evidence="3 4">
    <name type="scientific">Amphimedon queenslandica</name>
    <name type="common">Sponge</name>
    <dbReference type="NCBI Taxonomy" id="400682"/>
    <lineage>
        <taxon>Eukaryota</taxon>
        <taxon>Metazoa</taxon>
        <taxon>Porifera</taxon>
        <taxon>Demospongiae</taxon>
        <taxon>Heteroscleromorpha</taxon>
        <taxon>Haplosclerida</taxon>
        <taxon>Niphatidae</taxon>
        <taxon>Amphimedon</taxon>
    </lineage>
</organism>
<accession>A0AAN0JJA8</accession>
<keyword evidence="4" id="KW-1185">Reference proteome</keyword>
<dbReference type="EnsemblMetazoa" id="XM_020001204.1">
    <property type="protein sequence ID" value="XP_019856763.1"/>
    <property type="gene ID" value="LOC109585211"/>
</dbReference>
<proteinExistence type="predicted"/>
<dbReference type="AlphaFoldDB" id="A0AAN0JJA8"/>
<dbReference type="GeneID" id="109585211"/>
<name>A0AAN0JJA8_AMPQE</name>
<reference evidence="3" key="2">
    <citation type="submission" date="2024-06" db="UniProtKB">
        <authorList>
            <consortium name="EnsemblMetazoa"/>
        </authorList>
    </citation>
    <scope>IDENTIFICATION</scope>
</reference>
<dbReference type="Gene3D" id="1.10.10.60">
    <property type="entry name" value="Homeodomain-like"/>
    <property type="match status" value="1"/>
</dbReference>
<dbReference type="KEGG" id="aqu:109585211"/>
<evidence type="ECO:0000313" key="4">
    <source>
        <dbReference type="Proteomes" id="UP000007879"/>
    </source>
</evidence>
<dbReference type="RefSeq" id="XP_019856763.1">
    <property type="nucleotide sequence ID" value="XM_020001204.1"/>
</dbReference>